<name>A0A4Q2KKZ0_9SPHN</name>
<dbReference type="EMBL" id="SDPV01000001">
    <property type="protein sequence ID" value="RXZ65975.1"/>
    <property type="molecule type" value="Genomic_DNA"/>
</dbReference>
<protein>
    <submittedName>
        <fullName evidence="4">Peptidoglycan-binding protein</fullName>
    </submittedName>
</protein>
<dbReference type="InterPro" id="IPR036779">
    <property type="entry name" value="LysM_dom_sf"/>
</dbReference>
<dbReference type="Proteomes" id="UP000293623">
    <property type="component" value="Unassembled WGS sequence"/>
</dbReference>
<evidence type="ECO:0000313" key="5">
    <source>
        <dbReference type="Proteomes" id="UP000293623"/>
    </source>
</evidence>
<comment type="caution">
    <text evidence="4">The sequence shown here is derived from an EMBL/GenBank/DDBJ whole genome shotgun (WGS) entry which is preliminary data.</text>
</comment>
<accession>A0A4Q2KKZ0</accession>
<keyword evidence="1" id="KW-0732">Signal</keyword>
<organism evidence="4 5">
    <name type="scientific">Pelagerythrobacter rhizovicinus</name>
    <dbReference type="NCBI Taxonomy" id="2268576"/>
    <lineage>
        <taxon>Bacteria</taxon>
        <taxon>Pseudomonadati</taxon>
        <taxon>Pseudomonadota</taxon>
        <taxon>Alphaproteobacteria</taxon>
        <taxon>Sphingomonadales</taxon>
        <taxon>Erythrobacteraceae</taxon>
        <taxon>Pelagerythrobacter</taxon>
    </lineage>
</organism>
<dbReference type="InterPro" id="IPR013783">
    <property type="entry name" value="Ig-like_fold"/>
</dbReference>
<dbReference type="InterPro" id="IPR018392">
    <property type="entry name" value="LysM"/>
</dbReference>
<dbReference type="InterPro" id="IPR016930">
    <property type="entry name" value="UCP029644"/>
</dbReference>
<sequence length="440" mass="49108">MRWRILLLLLFAFSLQPIAASAEPPKQADFVHYRMRAGDNLYVLAERHFRRVGDFAVVQRLNGIRDPRRIPVGRTLRIPKRLLRYEPVAARIVSFRGAVSLRRKGRDLPVSAGMTVREGDELTTGANSFVSMSLADRSTVALPSQSAVQVSRMRKVSLTGAVERLFSVRQGRAKAVVTPLGEADDFRISTPISVSAVRGTEFRVRYDADQQRAMTETLAGEVRMSGAEETSRDLTAGFGAVASETEVSVPLSLLGAPRLATPGEVQDERELAFELVPLSGARAYHVQVASDAGFLDVVAEATSPDTEVRLPAVGDGTWFVRISAFDHQGLEGMYETYGFQRRLNDIAGSVEVSRGGDYRQHLFRWETMGEGERQYRFQLSRHADGRDPMVDELGLTEQHFVITDLPPGTYYWRVLALQFVDGEAYEKWSRVERLIISADR</sequence>
<gene>
    <name evidence="4" type="ORF">ETX26_04445</name>
</gene>
<evidence type="ECO:0000259" key="2">
    <source>
        <dbReference type="Pfam" id="PF01476"/>
    </source>
</evidence>
<dbReference type="RefSeq" id="WP_129523451.1">
    <property type="nucleotide sequence ID" value="NZ_SDPV01000001.1"/>
</dbReference>
<dbReference type="PANTHER" id="PTHR38731">
    <property type="entry name" value="LIPL45-RELATED LIPOPROTEIN-RELATED"/>
    <property type="match status" value="1"/>
</dbReference>
<evidence type="ECO:0000256" key="1">
    <source>
        <dbReference type="SAM" id="SignalP"/>
    </source>
</evidence>
<feature type="domain" description="FecR protein" evidence="3">
    <location>
        <begin position="120"/>
        <end position="223"/>
    </location>
</feature>
<dbReference type="OrthoDB" id="9813091at2"/>
<dbReference type="Pfam" id="PF01476">
    <property type="entry name" value="LysM"/>
    <property type="match status" value="1"/>
</dbReference>
<feature type="domain" description="LysM" evidence="2">
    <location>
        <begin position="33"/>
        <end position="79"/>
    </location>
</feature>
<dbReference type="Gene3D" id="3.10.350.10">
    <property type="entry name" value="LysM domain"/>
    <property type="match status" value="1"/>
</dbReference>
<feature type="chain" id="PRO_5020803363" evidence="1">
    <location>
        <begin position="23"/>
        <end position="440"/>
    </location>
</feature>
<dbReference type="AlphaFoldDB" id="A0A4Q2KKZ0"/>
<keyword evidence="5" id="KW-1185">Reference proteome</keyword>
<evidence type="ECO:0000313" key="4">
    <source>
        <dbReference type="EMBL" id="RXZ65975.1"/>
    </source>
</evidence>
<proteinExistence type="predicted"/>
<evidence type="ECO:0000259" key="3">
    <source>
        <dbReference type="Pfam" id="PF04773"/>
    </source>
</evidence>
<dbReference type="PANTHER" id="PTHR38731:SF1">
    <property type="entry name" value="FECR PROTEIN DOMAIN-CONTAINING PROTEIN"/>
    <property type="match status" value="1"/>
</dbReference>
<dbReference type="Pfam" id="PF04773">
    <property type="entry name" value="FecR"/>
    <property type="match status" value="1"/>
</dbReference>
<dbReference type="PIRSF" id="PIRSF029644">
    <property type="entry name" value="UCP029644"/>
    <property type="match status" value="1"/>
</dbReference>
<dbReference type="InterPro" id="IPR006860">
    <property type="entry name" value="FecR"/>
</dbReference>
<reference evidence="4 5" key="1">
    <citation type="submission" date="2019-01" db="EMBL/GenBank/DDBJ databases">
        <title>Altererythrobacter rhizovicinus sp. nov., isolated from the rhizosphere soil of Haloxylon ammodendron.</title>
        <authorList>
            <person name="Li H.-P."/>
            <person name="Gou J.-Y."/>
            <person name="Yao D."/>
            <person name="Han Q.-Q."/>
            <person name="Shao K.-Z."/>
            <person name="Zhao Q."/>
            <person name="Zhang J.-L."/>
        </authorList>
    </citation>
    <scope>NUCLEOTIDE SEQUENCE [LARGE SCALE GENOMIC DNA]</scope>
    <source>
        <strain evidence="4 5">AY-3R</strain>
    </source>
</reference>
<feature type="signal peptide" evidence="1">
    <location>
        <begin position="1"/>
        <end position="22"/>
    </location>
</feature>
<dbReference type="Gene3D" id="2.60.120.1440">
    <property type="match status" value="1"/>
</dbReference>
<dbReference type="Gene3D" id="2.60.40.10">
    <property type="entry name" value="Immunoglobulins"/>
    <property type="match status" value="1"/>
</dbReference>